<reference evidence="2 3" key="1">
    <citation type="submission" date="2019-11" db="EMBL/GenBank/DDBJ databases">
        <authorList>
            <person name="Li X.-J."/>
            <person name="Feng X.-M."/>
        </authorList>
    </citation>
    <scope>NUCLEOTIDE SEQUENCE [LARGE SCALE GENOMIC DNA]</scope>
    <source>
        <strain evidence="2 3">XMNu-373</strain>
    </source>
</reference>
<accession>A0A7K3LZ01</accession>
<comment type="caution">
    <text evidence="2">The sequence shown here is derived from an EMBL/GenBank/DDBJ whole genome shotgun (WGS) entry which is preliminary data.</text>
</comment>
<protein>
    <submittedName>
        <fullName evidence="2">Uncharacterized protein</fullName>
    </submittedName>
</protein>
<dbReference type="EMBL" id="WLZY01000001">
    <property type="protein sequence ID" value="NDL56229.1"/>
    <property type="molecule type" value="Genomic_DNA"/>
</dbReference>
<evidence type="ECO:0000313" key="2">
    <source>
        <dbReference type="EMBL" id="NDL56229.1"/>
    </source>
</evidence>
<evidence type="ECO:0000256" key="1">
    <source>
        <dbReference type="SAM" id="SignalP"/>
    </source>
</evidence>
<gene>
    <name evidence="2" type="ORF">F7O44_03975</name>
</gene>
<keyword evidence="3" id="KW-1185">Reference proteome</keyword>
<feature type="chain" id="PRO_5029876923" evidence="1">
    <location>
        <begin position="33"/>
        <end position="189"/>
    </location>
</feature>
<dbReference type="AlphaFoldDB" id="A0A7K3LZ01"/>
<dbReference type="Proteomes" id="UP000460435">
    <property type="component" value="Unassembled WGS sequence"/>
</dbReference>
<sequence>MGSKMRLSRLRVATIPLAILLCINLASMGASGTSEEPGEELGKREQIPGAHPAEAVDDLSDHLHESLERLGYAENAGIEADYQRGKVYLYWKDELPRSLLGEIRRLENNERIEIKSAQYSAAEIDAEIRRIFAETPGFREAIATIGPADDYSHILIQPKPGRAPQIAIESEIPIEVTAPTDVEEARAAH</sequence>
<name>A0A7K3LZ01_9ACTN</name>
<proteinExistence type="predicted"/>
<feature type="signal peptide" evidence="1">
    <location>
        <begin position="1"/>
        <end position="32"/>
    </location>
</feature>
<evidence type="ECO:0000313" key="3">
    <source>
        <dbReference type="Proteomes" id="UP000460435"/>
    </source>
</evidence>
<dbReference type="RefSeq" id="WP_162448846.1">
    <property type="nucleotide sequence ID" value="NZ_WLZY01000001.1"/>
</dbReference>
<keyword evidence="1" id="KW-0732">Signal</keyword>
<organism evidence="2 3">
    <name type="scientific">Phytoactinopolyspora mesophila</name>
    <dbReference type="NCBI Taxonomy" id="2650750"/>
    <lineage>
        <taxon>Bacteria</taxon>
        <taxon>Bacillati</taxon>
        <taxon>Actinomycetota</taxon>
        <taxon>Actinomycetes</taxon>
        <taxon>Jiangellales</taxon>
        <taxon>Jiangellaceae</taxon>
        <taxon>Phytoactinopolyspora</taxon>
    </lineage>
</organism>